<gene>
    <name evidence="1" type="ORF">H4R21_004318</name>
</gene>
<proteinExistence type="predicted"/>
<keyword evidence="2" id="KW-1185">Reference proteome</keyword>
<evidence type="ECO:0000313" key="2">
    <source>
        <dbReference type="Proteomes" id="UP001140087"/>
    </source>
</evidence>
<dbReference type="Proteomes" id="UP001140087">
    <property type="component" value="Unassembled WGS sequence"/>
</dbReference>
<organism evidence="1 2">
    <name type="scientific">Coemansia helicoidea</name>
    <dbReference type="NCBI Taxonomy" id="1286919"/>
    <lineage>
        <taxon>Eukaryota</taxon>
        <taxon>Fungi</taxon>
        <taxon>Fungi incertae sedis</taxon>
        <taxon>Zoopagomycota</taxon>
        <taxon>Kickxellomycotina</taxon>
        <taxon>Kickxellomycetes</taxon>
        <taxon>Kickxellales</taxon>
        <taxon>Kickxellaceae</taxon>
        <taxon>Coemansia</taxon>
    </lineage>
</organism>
<dbReference type="EMBL" id="JANBUN010001596">
    <property type="protein sequence ID" value="KAJ2797458.1"/>
    <property type="molecule type" value="Genomic_DNA"/>
</dbReference>
<accession>A0ACC1KZF7</accession>
<name>A0ACC1KZF7_9FUNG</name>
<evidence type="ECO:0000313" key="1">
    <source>
        <dbReference type="EMBL" id="KAJ2797458.1"/>
    </source>
</evidence>
<comment type="caution">
    <text evidence="1">The sequence shown here is derived from an EMBL/GenBank/DDBJ whole genome shotgun (WGS) entry which is preliminary data.</text>
</comment>
<protein>
    <submittedName>
        <fullName evidence="1">Uncharacterized protein</fullName>
    </submittedName>
</protein>
<feature type="non-terminal residue" evidence="1">
    <location>
        <position position="79"/>
    </location>
</feature>
<sequence>MAACISALRRVRRALRAHTLRLGQQACEAVKFSAMPLVYANATQSPDVADAGPAAGVLDKARLNQQIPLKPVYIAPRNP</sequence>
<reference evidence="1" key="1">
    <citation type="submission" date="2022-07" db="EMBL/GenBank/DDBJ databases">
        <title>Phylogenomic reconstructions and comparative analyses of Kickxellomycotina fungi.</title>
        <authorList>
            <person name="Reynolds N.K."/>
            <person name="Stajich J.E."/>
            <person name="Barry K."/>
            <person name="Grigoriev I.V."/>
            <person name="Crous P."/>
            <person name="Smith M.E."/>
        </authorList>
    </citation>
    <scope>NUCLEOTIDE SEQUENCE</scope>
    <source>
        <strain evidence="1">BCRC 34780</strain>
    </source>
</reference>